<reference evidence="1" key="2">
    <citation type="journal article" date="2014" name="ISME J.">
        <title>Microbial stratification in low pH oxic and suboxic macroscopic growths along an acid mine drainage.</title>
        <authorList>
            <person name="Mendez-Garcia C."/>
            <person name="Mesa V."/>
            <person name="Sprenger R.R."/>
            <person name="Richter M."/>
            <person name="Diez M.S."/>
            <person name="Solano J."/>
            <person name="Bargiela R."/>
            <person name="Golyshina O.V."/>
            <person name="Manteca A."/>
            <person name="Ramos J.L."/>
            <person name="Gallego J.R."/>
            <person name="Llorente I."/>
            <person name="Martins Dos Santos V.A."/>
            <person name="Jensen O.N."/>
            <person name="Pelaez A.I."/>
            <person name="Sanchez J."/>
            <person name="Ferrer M."/>
        </authorList>
    </citation>
    <scope>NUCLEOTIDE SEQUENCE</scope>
</reference>
<accession>T1CCD6</accession>
<evidence type="ECO:0000313" key="1">
    <source>
        <dbReference type="EMBL" id="EQD79028.1"/>
    </source>
</evidence>
<protein>
    <submittedName>
        <fullName evidence="1">Uncharacterized protein</fullName>
    </submittedName>
</protein>
<reference evidence="1" key="1">
    <citation type="submission" date="2013-08" db="EMBL/GenBank/DDBJ databases">
        <authorList>
            <person name="Mendez C."/>
            <person name="Richter M."/>
            <person name="Ferrer M."/>
            <person name="Sanchez J."/>
        </authorList>
    </citation>
    <scope>NUCLEOTIDE SEQUENCE</scope>
</reference>
<gene>
    <name evidence="1" type="ORF">B1A_01953</name>
</gene>
<feature type="non-terminal residue" evidence="1">
    <location>
        <position position="1"/>
    </location>
</feature>
<proteinExistence type="predicted"/>
<dbReference type="AlphaFoldDB" id="T1CCD6"/>
<name>T1CCD6_9ZZZZ</name>
<sequence length="118" mass="13411">GAPHAFDQLNKCVQHRLEAARLPKTLMETMPFFVTSIGEFEMAGQDIAHLSIDRFCAAGVISEYRHFQLSALVQSTFPNEAIVHRRLLENSWGEIFPKMQDWACMAGMKDNWLEQSIG</sequence>
<comment type="caution">
    <text evidence="1">The sequence shown here is derived from an EMBL/GenBank/DDBJ whole genome shotgun (WGS) entry which is preliminary data.</text>
</comment>
<organism evidence="1">
    <name type="scientific">mine drainage metagenome</name>
    <dbReference type="NCBI Taxonomy" id="410659"/>
    <lineage>
        <taxon>unclassified sequences</taxon>
        <taxon>metagenomes</taxon>
        <taxon>ecological metagenomes</taxon>
    </lineage>
</organism>
<dbReference type="EMBL" id="AUZX01001464">
    <property type="protein sequence ID" value="EQD79028.1"/>
    <property type="molecule type" value="Genomic_DNA"/>
</dbReference>